<dbReference type="Pfam" id="PF20151">
    <property type="entry name" value="DUF6533"/>
    <property type="match status" value="1"/>
</dbReference>
<keyword evidence="1" id="KW-1133">Transmembrane helix</keyword>
<dbReference type="AlphaFoldDB" id="A0A4V3XHW9"/>
<organism evidence="3 4">
    <name type="scientific">Antrodiella citrinella</name>
    <dbReference type="NCBI Taxonomy" id="2447956"/>
    <lineage>
        <taxon>Eukaryota</taxon>
        <taxon>Fungi</taxon>
        <taxon>Dikarya</taxon>
        <taxon>Basidiomycota</taxon>
        <taxon>Agaricomycotina</taxon>
        <taxon>Agaricomycetes</taxon>
        <taxon>Polyporales</taxon>
        <taxon>Steccherinaceae</taxon>
        <taxon>Antrodiella</taxon>
    </lineage>
</organism>
<dbReference type="EMBL" id="SGPM01000315">
    <property type="protein sequence ID" value="THH26733.1"/>
    <property type="molecule type" value="Genomic_DNA"/>
</dbReference>
<feature type="transmembrane region" description="Helical" evidence="1">
    <location>
        <begin position="58"/>
        <end position="76"/>
    </location>
</feature>
<feature type="transmembrane region" description="Helical" evidence="1">
    <location>
        <begin position="88"/>
        <end position="110"/>
    </location>
</feature>
<evidence type="ECO:0000313" key="4">
    <source>
        <dbReference type="Proteomes" id="UP000308730"/>
    </source>
</evidence>
<name>A0A4V3XHW9_9APHY</name>
<dbReference type="Proteomes" id="UP000308730">
    <property type="component" value="Unassembled WGS sequence"/>
</dbReference>
<proteinExistence type="predicted"/>
<gene>
    <name evidence="3" type="ORF">EUX98_g7455</name>
</gene>
<sequence length="198" mass="22343">MLRALTSDLESDVWENEAVGALVCLGETTATVLAYDYLLNIGDEAKYIWFSPLSLGKALYFLTRYSVIADMTLVLYQQFAVLDRGQCVVIFKTICYLFGIGTILTESVLILRTWVLWDRNKYIGATLVVGIVFCGAPSLYFLVQWVDSLVFANPLPHQPGCIMNLQKTDLFAAFIIFTGFESVILALTLMKYTRSWME</sequence>
<feature type="transmembrane region" description="Helical" evidence="1">
    <location>
        <begin position="170"/>
        <end position="190"/>
    </location>
</feature>
<dbReference type="OrthoDB" id="3350812at2759"/>
<comment type="caution">
    <text evidence="3">The sequence shown here is derived from an EMBL/GenBank/DDBJ whole genome shotgun (WGS) entry which is preliminary data.</text>
</comment>
<keyword evidence="1" id="KW-0812">Transmembrane</keyword>
<evidence type="ECO:0000256" key="1">
    <source>
        <dbReference type="SAM" id="Phobius"/>
    </source>
</evidence>
<evidence type="ECO:0000259" key="2">
    <source>
        <dbReference type="Pfam" id="PF20151"/>
    </source>
</evidence>
<dbReference type="InterPro" id="IPR045340">
    <property type="entry name" value="DUF6533"/>
</dbReference>
<reference evidence="3 4" key="1">
    <citation type="submission" date="2019-02" db="EMBL/GenBank/DDBJ databases">
        <title>Genome sequencing of the rare red list fungi Antrodiella citrinella (Flaviporus citrinellus).</title>
        <authorList>
            <person name="Buettner E."/>
            <person name="Kellner H."/>
        </authorList>
    </citation>
    <scope>NUCLEOTIDE SEQUENCE [LARGE SCALE GENOMIC DNA]</scope>
    <source>
        <strain evidence="3 4">DSM 108506</strain>
    </source>
</reference>
<protein>
    <recommendedName>
        <fullName evidence="2">DUF6533 domain-containing protein</fullName>
    </recommendedName>
</protein>
<evidence type="ECO:0000313" key="3">
    <source>
        <dbReference type="EMBL" id="THH26733.1"/>
    </source>
</evidence>
<accession>A0A4V3XHW9</accession>
<feature type="domain" description="DUF6533" evidence="2">
    <location>
        <begin position="30"/>
        <end position="68"/>
    </location>
</feature>
<keyword evidence="1" id="KW-0472">Membrane</keyword>
<keyword evidence="4" id="KW-1185">Reference proteome</keyword>
<feature type="transmembrane region" description="Helical" evidence="1">
    <location>
        <begin position="122"/>
        <end position="143"/>
    </location>
</feature>